<sequence>MDWFGGLKVLSLESRRADEMAALIRKYGGEATVAPSLREQKLDLGAHLARFEASLAAGDIHAVACMTGVGTRLFLRDLAARDPRHLDTLKGVPLVVRGNKPAQALKTFGLAGTSVPRPHTWHEVGAHLLDTLGPGQHAVILEYGDATPPPMLRMLGAAGVRVTSVPVYRCAFPHDTAPLSRAVCDVVLGGQDLLLLSSGTQLLHFLKYAERLGLGEEVRAGLRRMVVVSIGPACSETAAELGVHIDLEANPHKLGVLVRLAAEHGPALLRQRLARTG</sequence>
<reference evidence="3" key="1">
    <citation type="submission" date="2018-01" db="EMBL/GenBank/DDBJ databases">
        <title>Draft Genome Sequence of the Radioresistant Bacterium Deinococcus aerius TR0125, Isolated from the Higher Atmosphere above Japan.</title>
        <authorList>
            <person name="Satoh K."/>
            <person name="Arai H."/>
            <person name="Sanzen T."/>
            <person name="Kawaguchi Y."/>
            <person name="Hayashi H."/>
            <person name="Yokobori S."/>
            <person name="Yamagishi A."/>
            <person name="Oono Y."/>
            <person name="Narumi I."/>
        </authorList>
    </citation>
    <scope>NUCLEOTIDE SEQUENCE [LARGE SCALE GENOMIC DNA]</scope>
    <source>
        <strain evidence="3">TR0125</strain>
    </source>
</reference>
<evidence type="ECO:0000313" key="2">
    <source>
        <dbReference type="EMBL" id="GBF04113.1"/>
    </source>
</evidence>
<dbReference type="InterPro" id="IPR003754">
    <property type="entry name" value="4pyrrol_synth_uPrphyn_synth"/>
</dbReference>
<evidence type="ECO:0000259" key="1">
    <source>
        <dbReference type="Pfam" id="PF02602"/>
    </source>
</evidence>
<dbReference type="CDD" id="cd06578">
    <property type="entry name" value="HemD"/>
    <property type="match status" value="1"/>
</dbReference>
<comment type="caution">
    <text evidence="2">The sequence shown here is derived from an EMBL/GenBank/DDBJ whole genome shotgun (WGS) entry which is preliminary data.</text>
</comment>
<dbReference type="PANTHER" id="PTHR40082">
    <property type="entry name" value="BLR5956 PROTEIN"/>
    <property type="match status" value="1"/>
</dbReference>
<proteinExistence type="predicted"/>
<dbReference type="SUPFAM" id="SSF69618">
    <property type="entry name" value="HemD-like"/>
    <property type="match status" value="1"/>
</dbReference>
<gene>
    <name evidence="2" type="ORF">DAERI_010285</name>
</gene>
<dbReference type="GO" id="GO:0006780">
    <property type="term" value="P:uroporphyrinogen III biosynthetic process"/>
    <property type="evidence" value="ECO:0007669"/>
    <property type="project" value="InterPro"/>
</dbReference>
<dbReference type="InterPro" id="IPR039793">
    <property type="entry name" value="UROS/Hem4"/>
</dbReference>
<feature type="domain" description="Tetrapyrrole biosynthesis uroporphyrinogen III synthase" evidence="1">
    <location>
        <begin position="18"/>
        <end position="253"/>
    </location>
</feature>
<dbReference type="InterPro" id="IPR036108">
    <property type="entry name" value="4pyrrol_syn_uPrphyn_synt_sf"/>
</dbReference>
<dbReference type="Pfam" id="PF02602">
    <property type="entry name" value="HEM4"/>
    <property type="match status" value="1"/>
</dbReference>
<organism evidence="2 3">
    <name type="scientific">Deinococcus aerius</name>
    <dbReference type="NCBI Taxonomy" id="200253"/>
    <lineage>
        <taxon>Bacteria</taxon>
        <taxon>Thermotogati</taxon>
        <taxon>Deinococcota</taxon>
        <taxon>Deinococci</taxon>
        <taxon>Deinococcales</taxon>
        <taxon>Deinococcaceae</taxon>
        <taxon>Deinococcus</taxon>
    </lineage>
</organism>
<accession>A0A2I9CRF8</accession>
<dbReference type="Proteomes" id="UP000236569">
    <property type="component" value="Unassembled WGS sequence"/>
</dbReference>
<dbReference type="GO" id="GO:0004852">
    <property type="term" value="F:uroporphyrinogen-III synthase activity"/>
    <property type="evidence" value="ECO:0007669"/>
    <property type="project" value="InterPro"/>
</dbReference>
<dbReference type="OrthoDB" id="9775656at2"/>
<name>A0A2I9CRF8_9DEIO</name>
<dbReference type="EMBL" id="BFAG01000001">
    <property type="protein sequence ID" value="GBF04113.1"/>
    <property type="molecule type" value="Genomic_DNA"/>
</dbReference>
<evidence type="ECO:0000313" key="3">
    <source>
        <dbReference type="Proteomes" id="UP000236569"/>
    </source>
</evidence>
<dbReference type="AlphaFoldDB" id="A0A2I9CRF8"/>
<dbReference type="RefSeq" id="WP_103127690.1">
    <property type="nucleotide sequence ID" value="NZ_BFAG01000001.1"/>
</dbReference>
<dbReference type="PANTHER" id="PTHR40082:SF1">
    <property type="entry name" value="BLR5956 PROTEIN"/>
    <property type="match status" value="1"/>
</dbReference>
<keyword evidence="3" id="KW-1185">Reference proteome</keyword>
<protein>
    <submittedName>
        <fullName evidence="2">Uroporphyrinogen III synthase HEM4</fullName>
    </submittedName>
</protein>
<dbReference type="Gene3D" id="3.40.50.10090">
    <property type="match status" value="2"/>
</dbReference>